<evidence type="ECO:0000256" key="3">
    <source>
        <dbReference type="ARBA" id="ARBA00023163"/>
    </source>
</evidence>
<dbReference type="SUPFAM" id="SSF46689">
    <property type="entry name" value="Homeodomain-like"/>
    <property type="match status" value="1"/>
</dbReference>
<feature type="domain" description="HTH tetR-type" evidence="5">
    <location>
        <begin position="16"/>
        <end position="76"/>
    </location>
</feature>
<accession>A0A1G9JRK3</accession>
<keyword evidence="3" id="KW-0804">Transcription</keyword>
<dbReference type="PANTHER" id="PTHR30055:SF234">
    <property type="entry name" value="HTH-TYPE TRANSCRIPTIONAL REGULATOR BETI"/>
    <property type="match status" value="1"/>
</dbReference>
<organism evidence="6 7">
    <name type="scientific">Maridesulfovibrio ferrireducens</name>
    <dbReference type="NCBI Taxonomy" id="246191"/>
    <lineage>
        <taxon>Bacteria</taxon>
        <taxon>Pseudomonadati</taxon>
        <taxon>Thermodesulfobacteriota</taxon>
        <taxon>Desulfovibrionia</taxon>
        <taxon>Desulfovibrionales</taxon>
        <taxon>Desulfovibrionaceae</taxon>
        <taxon>Maridesulfovibrio</taxon>
    </lineage>
</organism>
<evidence type="ECO:0000313" key="7">
    <source>
        <dbReference type="Proteomes" id="UP000199053"/>
    </source>
</evidence>
<dbReference type="InterPro" id="IPR036271">
    <property type="entry name" value="Tet_transcr_reg_TetR-rel_C_sf"/>
</dbReference>
<reference evidence="7" key="1">
    <citation type="submission" date="2016-10" db="EMBL/GenBank/DDBJ databases">
        <authorList>
            <person name="Varghese N."/>
            <person name="Submissions S."/>
        </authorList>
    </citation>
    <scope>NUCLEOTIDE SEQUENCE [LARGE SCALE GENOMIC DNA]</scope>
    <source>
        <strain evidence="7">DSM 16995</strain>
    </source>
</reference>
<dbReference type="STRING" id="246191.SAMN05660337_2917"/>
<dbReference type="Pfam" id="PF09209">
    <property type="entry name" value="CecR_C"/>
    <property type="match status" value="1"/>
</dbReference>
<dbReference type="Gene3D" id="1.10.10.60">
    <property type="entry name" value="Homeodomain-like"/>
    <property type="match status" value="1"/>
</dbReference>
<dbReference type="InterPro" id="IPR001647">
    <property type="entry name" value="HTH_TetR"/>
</dbReference>
<dbReference type="SUPFAM" id="SSF48498">
    <property type="entry name" value="Tetracyclin repressor-like, C-terminal domain"/>
    <property type="match status" value="1"/>
</dbReference>
<feature type="DNA-binding region" description="H-T-H motif" evidence="4">
    <location>
        <begin position="39"/>
        <end position="58"/>
    </location>
</feature>
<proteinExistence type="predicted"/>
<sequence>MADISKGPKNKKSRGEETRQRLLLVGARLFALNGFRGVSMRNLAMEAEINLATVGYHFGGKLGLYEAILQSMIERRSEIFPSLEEVRERVDMLKQNKLTKSDLVKWFFGFFIRRSAGSQETMWAALIITRELAAPSELYPMLDEYLFTPIFESLGEILAVAMDGKVSTEERAIVGTALIGMVLKFVHPKVLMTRIGWDEYTPENIEIITEVLCRRAVAFVGCQE</sequence>
<dbReference type="InterPro" id="IPR009057">
    <property type="entry name" value="Homeodomain-like_sf"/>
</dbReference>
<gene>
    <name evidence="6" type="ORF">SAMN05660337_2917</name>
</gene>
<evidence type="ECO:0000259" key="5">
    <source>
        <dbReference type="PROSITE" id="PS50977"/>
    </source>
</evidence>
<dbReference type="PANTHER" id="PTHR30055">
    <property type="entry name" value="HTH-TYPE TRANSCRIPTIONAL REGULATOR RUTR"/>
    <property type="match status" value="1"/>
</dbReference>
<evidence type="ECO:0000256" key="1">
    <source>
        <dbReference type="ARBA" id="ARBA00023015"/>
    </source>
</evidence>
<evidence type="ECO:0000313" key="6">
    <source>
        <dbReference type="EMBL" id="SDL39992.1"/>
    </source>
</evidence>
<dbReference type="Proteomes" id="UP000199053">
    <property type="component" value="Unassembled WGS sequence"/>
</dbReference>
<dbReference type="Gene3D" id="1.10.357.10">
    <property type="entry name" value="Tetracycline Repressor, domain 2"/>
    <property type="match status" value="1"/>
</dbReference>
<name>A0A1G9JRK3_9BACT</name>
<keyword evidence="1" id="KW-0805">Transcription regulation</keyword>
<evidence type="ECO:0000256" key="4">
    <source>
        <dbReference type="PROSITE-ProRule" id="PRU00335"/>
    </source>
</evidence>
<dbReference type="RefSeq" id="WP_092162375.1">
    <property type="nucleotide sequence ID" value="NZ_FNGA01000004.1"/>
</dbReference>
<keyword evidence="2 4" id="KW-0238">DNA-binding</keyword>
<dbReference type="GO" id="GO:0000976">
    <property type="term" value="F:transcription cis-regulatory region binding"/>
    <property type="evidence" value="ECO:0007669"/>
    <property type="project" value="TreeGrafter"/>
</dbReference>
<dbReference type="OrthoDB" id="9790413at2"/>
<protein>
    <submittedName>
        <fullName evidence="6">Transcriptional regulator, TetR family</fullName>
    </submittedName>
</protein>
<keyword evidence="7" id="KW-1185">Reference proteome</keyword>
<dbReference type="InterPro" id="IPR015292">
    <property type="entry name" value="Tscrpt_reg_YbiH_C"/>
</dbReference>
<dbReference type="PROSITE" id="PS50977">
    <property type="entry name" value="HTH_TETR_2"/>
    <property type="match status" value="1"/>
</dbReference>
<evidence type="ECO:0000256" key="2">
    <source>
        <dbReference type="ARBA" id="ARBA00023125"/>
    </source>
</evidence>
<dbReference type="EMBL" id="FNGA01000004">
    <property type="protein sequence ID" value="SDL39992.1"/>
    <property type="molecule type" value="Genomic_DNA"/>
</dbReference>
<dbReference type="GO" id="GO:0003700">
    <property type="term" value="F:DNA-binding transcription factor activity"/>
    <property type="evidence" value="ECO:0007669"/>
    <property type="project" value="TreeGrafter"/>
</dbReference>
<dbReference type="AlphaFoldDB" id="A0A1G9JRK3"/>
<dbReference type="Pfam" id="PF00440">
    <property type="entry name" value="TetR_N"/>
    <property type="match status" value="1"/>
</dbReference>
<dbReference type="InterPro" id="IPR050109">
    <property type="entry name" value="HTH-type_TetR-like_transc_reg"/>
</dbReference>